<organism evidence="1 2">
    <name type="scientific">Portunus trituberculatus</name>
    <name type="common">Swimming crab</name>
    <name type="synonym">Neptunus trituberculatus</name>
    <dbReference type="NCBI Taxonomy" id="210409"/>
    <lineage>
        <taxon>Eukaryota</taxon>
        <taxon>Metazoa</taxon>
        <taxon>Ecdysozoa</taxon>
        <taxon>Arthropoda</taxon>
        <taxon>Crustacea</taxon>
        <taxon>Multicrustacea</taxon>
        <taxon>Malacostraca</taxon>
        <taxon>Eumalacostraca</taxon>
        <taxon>Eucarida</taxon>
        <taxon>Decapoda</taxon>
        <taxon>Pleocyemata</taxon>
        <taxon>Brachyura</taxon>
        <taxon>Eubrachyura</taxon>
        <taxon>Portunoidea</taxon>
        <taxon>Portunidae</taxon>
        <taxon>Portuninae</taxon>
        <taxon>Portunus</taxon>
    </lineage>
</organism>
<dbReference type="AlphaFoldDB" id="A0A5B7I0G5"/>
<dbReference type="Proteomes" id="UP000324222">
    <property type="component" value="Unassembled WGS sequence"/>
</dbReference>
<evidence type="ECO:0000313" key="1">
    <source>
        <dbReference type="EMBL" id="MPC75446.1"/>
    </source>
</evidence>
<dbReference type="EMBL" id="VSRR010041128">
    <property type="protein sequence ID" value="MPC75446.1"/>
    <property type="molecule type" value="Genomic_DNA"/>
</dbReference>
<keyword evidence="2" id="KW-1185">Reference proteome</keyword>
<comment type="caution">
    <text evidence="1">The sequence shown here is derived from an EMBL/GenBank/DDBJ whole genome shotgun (WGS) entry which is preliminary data.</text>
</comment>
<sequence length="128" mass="13387">MTPRALACGGPTATCTPCTTRRPRASVLLVALSRLVHYPARPTHSPVPPSLAPVTYSSGRAAEDSARRTFAGDHSSLTLTDTTTLAITATTATLAAATAAAMLCYVSYLPSRSCDIDAPLRLTFQPEP</sequence>
<reference evidence="1 2" key="1">
    <citation type="submission" date="2019-05" db="EMBL/GenBank/DDBJ databases">
        <title>Another draft genome of Portunus trituberculatus and its Hox gene families provides insights of decapod evolution.</title>
        <authorList>
            <person name="Jeong J.-H."/>
            <person name="Song I."/>
            <person name="Kim S."/>
            <person name="Choi T."/>
            <person name="Kim D."/>
            <person name="Ryu S."/>
            <person name="Kim W."/>
        </authorList>
    </citation>
    <scope>NUCLEOTIDE SEQUENCE [LARGE SCALE GENOMIC DNA]</scope>
    <source>
        <tissue evidence="1">Muscle</tissue>
    </source>
</reference>
<accession>A0A5B7I0G5</accession>
<evidence type="ECO:0000313" key="2">
    <source>
        <dbReference type="Proteomes" id="UP000324222"/>
    </source>
</evidence>
<proteinExistence type="predicted"/>
<gene>
    <name evidence="1" type="ORF">E2C01_069833</name>
</gene>
<name>A0A5B7I0G5_PORTR</name>
<protein>
    <submittedName>
        <fullName evidence="1">Uncharacterized protein</fullName>
    </submittedName>
</protein>